<evidence type="ECO:0000313" key="2">
    <source>
        <dbReference type="EMBL" id="KAJ5088726.1"/>
    </source>
</evidence>
<dbReference type="PRINTS" id="PR00111">
    <property type="entry name" value="ABHYDROLASE"/>
</dbReference>
<evidence type="ECO:0000313" key="3">
    <source>
        <dbReference type="Proteomes" id="UP001149165"/>
    </source>
</evidence>
<evidence type="ECO:0000259" key="1">
    <source>
        <dbReference type="Pfam" id="PF12697"/>
    </source>
</evidence>
<reference evidence="2" key="2">
    <citation type="journal article" date="2023" name="IMA Fungus">
        <title>Comparative genomic study of the Penicillium genus elucidates a diverse pangenome and 15 lateral gene transfer events.</title>
        <authorList>
            <person name="Petersen C."/>
            <person name="Sorensen T."/>
            <person name="Nielsen M.R."/>
            <person name="Sondergaard T.E."/>
            <person name="Sorensen J.L."/>
            <person name="Fitzpatrick D.A."/>
            <person name="Frisvad J.C."/>
            <person name="Nielsen K.L."/>
        </authorList>
    </citation>
    <scope>NUCLEOTIDE SEQUENCE</scope>
    <source>
        <strain evidence="2">IBT 30069</strain>
    </source>
</reference>
<reference evidence="2" key="1">
    <citation type="submission" date="2022-11" db="EMBL/GenBank/DDBJ databases">
        <authorList>
            <person name="Petersen C."/>
        </authorList>
    </citation>
    <scope>NUCLEOTIDE SEQUENCE</scope>
    <source>
        <strain evidence="2">IBT 30069</strain>
    </source>
</reference>
<dbReference type="EMBL" id="JAPQKH010000007">
    <property type="protein sequence ID" value="KAJ5088726.1"/>
    <property type="molecule type" value="Genomic_DNA"/>
</dbReference>
<dbReference type="InterPro" id="IPR000639">
    <property type="entry name" value="Epox_hydrolase-like"/>
</dbReference>
<dbReference type="Proteomes" id="UP001149165">
    <property type="component" value="Unassembled WGS sequence"/>
</dbReference>
<dbReference type="PANTHER" id="PTHR43798:SF33">
    <property type="entry name" value="HYDROLASE, PUTATIVE (AFU_ORTHOLOGUE AFUA_2G14860)-RELATED"/>
    <property type="match status" value="1"/>
</dbReference>
<dbReference type="SUPFAM" id="SSF53474">
    <property type="entry name" value="alpha/beta-Hydrolases"/>
    <property type="match status" value="1"/>
</dbReference>
<dbReference type="PANTHER" id="PTHR43798">
    <property type="entry name" value="MONOACYLGLYCEROL LIPASE"/>
    <property type="match status" value="1"/>
</dbReference>
<gene>
    <name evidence="2" type="ORF">N7456_012342</name>
</gene>
<proteinExistence type="predicted"/>
<protein>
    <recommendedName>
        <fullName evidence="1">AB hydrolase-1 domain-containing protein</fullName>
    </recommendedName>
</protein>
<dbReference type="InterPro" id="IPR029058">
    <property type="entry name" value="AB_hydrolase_fold"/>
</dbReference>
<dbReference type="InterPro" id="IPR000073">
    <property type="entry name" value="AB_hydrolase_1"/>
</dbReference>
<name>A0A9W9K113_9EURO</name>
<dbReference type="Pfam" id="PF12697">
    <property type="entry name" value="Abhydrolase_6"/>
    <property type="match status" value="1"/>
</dbReference>
<feature type="domain" description="AB hydrolase-1" evidence="1">
    <location>
        <begin position="27"/>
        <end position="265"/>
    </location>
</feature>
<comment type="caution">
    <text evidence="2">The sequence shown here is derived from an EMBL/GenBank/DDBJ whole genome shotgun (WGS) entry which is preliminary data.</text>
</comment>
<dbReference type="GO" id="GO:0003824">
    <property type="term" value="F:catalytic activity"/>
    <property type="evidence" value="ECO:0007669"/>
    <property type="project" value="InterPro"/>
</dbReference>
<dbReference type="GO" id="GO:0016020">
    <property type="term" value="C:membrane"/>
    <property type="evidence" value="ECO:0007669"/>
    <property type="project" value="TreeGrafter"/>
</dbReference>
<dbReference type="Gene3D" id="3.40.50.1820">
    <property type="entry name" value="alpha/beta hydrolase"/>
    <property type="match status" value="1"/>
</dbReference>
<organism evidence="2 3">
    <name type="scientific">Penicillium angulare</name>
    <dbReference type="NCBI Taxonomy" id="116970"/>
    <lineage>
        <taxon>Eukaryota</taxon>
        <taxon>Fungi</taxon>
        <taxon>Dikarya</taxon>
        <taxon>Ascomycota</taxon>
        <taxon>Pezizomycotina</taxon>
        <taxon>Eurotiomycetes</taxon>
        <taxon>Eurotiomycetidae</taxon>
        <taxon>Eurotiales</taxon>
        <taxon>Aspergillaceae</taxon>
        <taxon>Penicillium</taxon>
    </lineage>
</organism>
<dbReference type="GO" id="GO:0017000">
    <property type="term" value="P:antibiotic biosynthetic process"/>
    <property type="evidence" value="ECO:0007669"/>
    <property type="project" value="UniProtKB-ARBA"/>
</dbReference>
<keyword evidence="3" id="KW-1185">Reference proteome</keyword>
<sequence length="278" mass="31169">MPQERINTSFGELHTVVQGNLASDKTLLLLHANSSCWQAFTPILDDEVLKSTYKMIAFDFPGHGESSDALDSHLAYNIPGYAKAAIEVLQHFQVKSYVAFGSSLGGHVAWDMIKFLESNDEIQVRGVMASGSTPIGNIEEVQEGFNLDLNDNVASAETMSEEQMELVVKHGYGGTPQQFMYDSMKRTDKLARQLMFEHVAKGEMTDERKLVRETQVPLAIVNGENDMFIHLDVLDKLEFGNLWKGKAIRIKGSGHGSYWDNPDEFMPYLIQFAAYCYV</sequence>
<dbReference type="InterPro" id="IPR050266">
    <property type="entry name" value="AB_hydrolase_sf"/>
</dbReference>
<accession>A0A9W9K113</accession>
<dbReference type="GO" id="GO:0072330">
    <property type="term" value="P:monocarboxylic acid biosynthetic process"/>
    <property type="evidence" value="ECO:0007669"/>
    <property type="project" value="UniProtKB-ARBA"/>
</dbReference>
<dbReference type="OrthoDB" id="8119704at2759"/>
<dbReference type="AlphaFoldDB" id="A0A9W9K113"/>
<dbReference type="PRINTS" id="PR00412">
    <property type="entry name" value="EPOXHYDRLASE"/>
</dbReference>